<evidence type="ECO:0000256" key="5">
    <source>
        <dbReference type="ARBA" id="ARBA00023157"/>
    </source>
</evidence>
<dbReference type="EMBL" id="KE525317">
    <property type="protein sequence ID" value="KFB46367.1"/>
    <property type="molecule type" value="Genomic_DNA"/>
</dbReference>
<accession>A0A084W823</accession>
<reference evidence="8" key="2">
    <citation type="submission" date="2020-05" db="UniProtKB">
        <authorList>
            <consortium name="EnsemblMetazoa"/>
        </authorList>
    </citation>
    <scope>IDENTIFICATION</scope>
</reference>
<feature type="chain" id="PRO_5001784670" description="Odorant-binding protein" evidence="6">
    <location>
        <begin position="23"/>
        <end position="279"/>
    </location>
</feature>
<dbReference type="Pfam" id="PF01395">
    <property type="entry name" value="PBP_GOBP"/>
    <property type="match status" value="2"/>
</dbReference>
<evidence type="ECO:0000313" key="8">
    <source>
        <dbReference type="EnsemblMetazoa" id="ASIC014358-PA"/>
    </source>
</evidence>
<organism evidence="7">
    <name type="scientific">Anopheles sinensis</name>
    <name type="common">Mosquito</name>
    <dbReference type="NCBI Taxonomy" id="74873"/>
    <lineage>
        <taxon>Eukaryota</taxon>
        <taxon>Metazoa</taxon>
        <taxon>Ecdysozoa</taxon>
        <taxon>Arthropoda</taxon>
        <taxon>Hexapoda</taxon>
        <taxon>Insecta</taxon>
        <taxon>Pterygota</taxon>
        <taxon>Neoptera</taxon>
        <taxon>Endopterygota</taxon>
        <taxon>Diptera</taxon>
        <taxon>Nematocera</taxon>
        <taxon>Culicoidea</taxon>
        <taxon>Culicidae</taxon>
        <taxon>Anophelinae</taxon>
        <taxon>Anopheles</taxon>
    </lineage>
</organism>
<dbReference type="Gene3D" id="1.10.238.20">
    <property type="entry name" value="Pheromone/general odorant binding protein domain"/>
    <property type="match status" value="2"/>
</dbReference>
<evidence type="ECO:0008006" key="10">
    <source>
        <dbReference type="Google" id="ProtNLM"/>
    </source>
</evidence>
<sequence>MSFGWLFYGELVLLVAATFVAGFSEHSLVAKSFVQAQQECVEYLNIPKHRLYQYLIYNYPNDAQTKCMIRCVGLNLKWWDADVVLRREVIGQFFLPDGSDAANQERTNACILRRTAPGEPGSCGHAFEIFQCYLEQFGELLNCPKQVPLEDTQLAEAVHFCLGVNEVTLDEFANYTTEADFSATDASRCLLRCFAIRAGFYSDQHGPYQKRYEVQFGTPTDWDDLEADYCAARLRRDGLEECTLATRVLFDCYDFVGTLQPALLRVLAILRVQLEPLPT</sequence>
<keyword evidence="3" id="KW-0964">Secreted</keyword>
<dbReference type="InterPro" id="IPR006170">
    <property type="entry name" value="PBP/GOBP"/>
</dbReference>
<evidence type="ECO:0000313" key="7">
    <source>
        <dbReference type="EMBL" id="KFB46367.1"/>
    </source>
</evidence>
<evidence type="ECO:0000256" key="6">
    <source>
        <dbReference type="SAM" id="SignalP"/>
    </source>
</evidence>
<dbReference type="PANTHER" id="PTHR11857:SF46">
    <property type="entry name" value="GENERAL ODORANT-BINDING PROTEIN 99A-RELATED"/>
    <property type="match status" value="1"/>
</dbReference>
<dbReference type="GO" id="GO:0007608">
    <property type="term" value="P:sensory perception of smell"/>
    <property type="evidence" value="ECO:0007669"/>
    <property type="project" value="TreeGrafter"/>
</dbReference>
<evidence type="ECO:0000256" key="1">
    <source>
        <dbReference type="ARBA" id="ARBA00004613"/>
    </source>
</evidence>
<name>A0A084W823_ANOSI</name>
<keyword evidence="4 6" id="KW-0732">Signal</keyword>
<dbReference type="SMART" id="SM00708">
    <property type="entry name" value="PhBP"/>
    <property type="match status" value="1"/>
</dbReference>
<dbReference type="CDD" id="cd23992">
    <property type="entry name" value="PBP_GOBP"/>
    <property type="match status" value="2"/>
</dbReference>
<dbReference type="AlphaFoldDB" id="A0A084W823"/>
<dbReference type="EMBL" id="ATLV01021348">
    <property type="status" value="NOT_ANNOTATED_CDS"/>
    <property type="molecule type" value="Genomic_DNA"/>
</dbReference>
<dbReference type="OrthoDB" id="7762430at2759"/>
<dbReference type="InterPro" id="IPR036728">
    <property type="entry name" value="PBP_GOBP_sf"/>
</dbReference>
<keyword evidence="5" id="KW-1015">Disulfide bond</keyword>
<comment type="similarity">
    <text evidence="2">Belongs to the PBP/GOBP family.</text>
</comment>
<dbReference type="SUPFAM" id="SSF47565">
    <property type="entry name" value="Insect pheromone/odorant-binding proteins"/>
    <property type="match status" value="2"/>
</dbReference>
<evidence type="ECO:0000256" key="4">
    <source>
        <dbReference type="ARBA" id="ARBA00022729"/>
    </source>
</evidence>
<proteinExistence type="inferred from homology"/>
<protein>
    <recommendedName>
        <fullName evidence="10">Odorant-binding protein</fullName>
    </recommendedName>
</protein>
<dbReference type="OMA" id="QAQHECV"/>
<evidence type="ECO:0000256" key="2">
    <source>
        <dbReference type="ARBA" id="ARBA00008098"/>
    </source>
</evidence>
<dbReference type="PANTHER" id="PTHR11857">
    <property type="entry name" value="ODORANT BINDING PROTEIN-RELATED"/>
    <property type="match status" value="1"/>
</dbReference>
<feature type="signal peptide" evidence="6">
    <location>
        <begin position="1"/>
        <end position="22"/>
    </location>
</feature>
<gene>
    <name evidence="7" type="ORF">ZHAS_00014358</name>
</gene>
<dbReference type="GO" id="GO:0005549">
    <property type="term" value="F:odorant binding"/>
    <property type="evidence" value="ECO:0007669"/>
    <property type="project" value="InterPro"/>
</dbReference>
<comment type="subcellular location">
    <subcellularLocation>
        <location evidence="1">Secreted</location>
    </subcellularLocation>
</comment>
<dbReference type="Proteomes" id="UP000030765">
    <property type="component" value="Unassembled WGS sequence"/>
</dbReference>
<dbReference type="GO" id="GO:0005615">
    <property type="term" value="C:extracellular space"/>
    <property type="evidence" value="ECO:0007669"/>
    <property type="project" value="TreeGrafter"/>
</dbReference>
<reference evidence="7 9" key="1">
    <citation type="journal article" date="2014" name="BMC Genomics">
        <title>Genome sequence of Anopheles sinensis provides insight into genetics basis of mosquito competence for malaria parasites.</title>
        <authorList>
            <person name="Zhou D."/>
            <person name="Zhang D."/>
            <person name="Ding G."/>
            <person name="Shi L."/>
            <person name="Hou Q."/>
            <person name="Ye Y."/>
            <person name="Xu Y."/>
            <person name="Zhou H."/>
            <person name="Xiong C."/>
            <person name="Li S."/>
            <person name="Yu J."/>
            <person name="Hong S."/>
            <person name="Yu X."/>
            <person name="Zou P."/>
            <person name="Chen C."/>
            <person name="Chang X."/>
            <person name="Wang W."/>
            <person name="Lv Y."/>
            <person name="Sun Y."/>
            <person name="Ma L."/>
            <person name="Shen B."/>
            <person name="Zhu C."/>
        </authorList>
    </citation>
    <scope>NUCLEOTIDE SEQUENCE [LARGE SCALE GENOMIC DNA]</scope>
</reference>
<dbReference type="EnsemblMetazoa" id="ASIC014358-RA">
    <property type="protein sequence ID" value="ASIC014358-PA"/>
    <property type="gene ID" value="ASIC014358"/>
</dbReference>
<dbReference type="VEuPathDB" id="VectorBase:ASIS002727"/>
<keyword evidence="9" id="KW-1185">Reference proteome</keyword>
<dbReference type="VEuPathDB" id="VectorBase:ASIC014358"/>
<evidence type="ECO:0000256" key="3">
    <source>
        <dbReference type="ARBA" id="ARBA00022525"/>
    </source>
</evidence>
<evidence type="ECO:0000313" key="9">
    <source>
        <dbReference type="Proteomes" id="UP000030765"/>
    </source>
</evidence>